<evidence type="ECO:0000313" key="3">
    <source>
        <dbReference type="EMBL" id="SFS54645.1"/>
    </source>
</evidence>
<organism evidence="3 4">
    <name type="scientific">Alloyangia pacifica</name>
    <dbReference type="NCBI Taxonomy" id="311180"/>
    <lineage>
        <taxon>Bacteria</taxon>
        <taxon>Pseudomonadati</taxon>
        <taxon>Pseudomonadota</taxon>
        <taxon>Alphaproteobacteria</taxon>
        <taxon>Rhodobacterales</taxon>
        <taxon>Roseobacteraceae</taxon>
        <taxon>Alloyangia</taxon>
    </lineage>
</organism>
<dbReference type="InterPro" id="IPR029068">
    <property type="entry name" value="Glyas_Bleomycin-R_OHBP_Dase"/>
</dbReference>
<dbReference type="Gene3D" id="3.10.180.10">
    <property type="entry name" value="2,3-Dihydroxybiphenyl 1,2-Dioxygenase, domain 1"/>
    <property type="match status" value="1"/>
</dbReference>
<dbReference type="PANTHER" id="PTHR43048">
    <property type="entry name" value="METHYLMALONYL-COA EPIMERASE"/>
    <property type="match status" value="1"/>
</dbReference>
<gene>
    <name evidence="3" type="ORF">SAMN04488050_102234</name>
</gene>
<dbReference type="RefSeq" id="WP_092419494.1">
    <property type="nucleotide sequence ID" value="NZ_FNCL01000001.1"/>
</dbReference>
<dbReference type="Pfam" id="PF13669">
    <property type="entry name" value="Glyoxalase_4"/>
    <property type="match status" value="1"/>
</dbReference>
<keyword evidence="4" id="KW-1185">Reference proteome</keyword>
<dbReference type="GO" id="GO:0051213">
    <property type="term" value="F:dioxygenase activity"/>
    <property type="evidence" value="ECO:0007669"/>
    <property type="project" value="UniProtKB-KW"/>
</dbReference>
<dbReference type="Proteomes" id="UP000199392">
    <property type="component" value="Unassembled WGS sequence"/>
</dbReference>
<feature type="domain" description="VOC" evidence="2">
    <location>
        <begin position="6"/>
        <end position="144"/>
    </location>
</feature>
<dbReference type="InterPro" id="IPR051785">
    <property type="entry name" value="MMCE/EMCE_epimerase"/>
</dbReference>
<dbReference type="OrthoDB" id="7872018at2"/>
<protein>
    <submittedName>
        <fullName evidence="3">Glyoxalase/Bleomycin resistance protein/Dioxygenase superfamily protein</fullName>
    </submittedName>
</protein>
<sequence>MPIFNQLHHVCVLVRDLEEKQKFYESVGIGPWFDYPKSGAYLEFDVPNAAASRAMRYKCCDLENFQIQLCDPGELDSPQKRHLDAHGEGVYQLGFEVPDRNAAEAEGRAMGLEVVARGRKTDESGFCYFDTKAQAGVVLEIRKTPDDQKKFS</sequence>
<dbReference type="GO" id="GO:0004493">
    <property type="term" value="F:methylmalonyl-CoA epimerase activity"/>
    <property type="evidence" value="ECO:0007669"/>
    <property type="project" value="TreeGrafter"/>
</dbReference>
<dbReference type="EMBL" id="FOZW01000002">
    <property type="protein sequence ID" value="SFS54645.1"/>
    <property type="molecule type" value="Genomic_DNA"/>
</dbReference>
<dbReference type="SUPFAM" id="SSF54593">
    <property type="entry name" value="Glyoxalase/Bleomycin resistance protein/Dihydroxybiphenyl dioxygenase"/>
    <property type="match status" value="1"/>
</dbReference>
<dbReference type="PROSITE" id="PS51819">
    <property type="entry name" value="VOC"/>
    <property type="match status" value="1"/>
</dbReference>
<dbReference type="PANTHER" id="PTHR43048:SF3">
    <property type="entry name" value="METHYLMALONYL-COA EPIMERASE, MITOCHONDRIAL"/>
    <property type="match status" value="1"/>
</dbReference>
<keyword evidence="3" id="KW-0560">Oxidoreductase</keyword>
<dbReference type="InterPro" id="IPR037523">
    <property type="entry name" value="VOC_core"/>
</dbReference>
<dbReference type="GO" id="GO:0046872">
    <property type="term" value="F:metal ion binding"/>
    <property type="evidence" value="ECO:0007669"/>
    <property type="project" value="UniProtKB-KW"/>
</dbReference>
<proteinExistence type="predicted"/>
<keyword evidence="3" id="KW-0223">Dioxygenase</keyword>
<evidence type="ECO:0000313" key="4">
    <source>
        <dbReference type="Proteomes" id="UP000199392"/>
    </source>
</evidence>
<evidence type="ECO:0000256" key="1">
    <source>
        <dbReference type="ARBA" id="ARBA00022723"/>
    </source>
</evidence>
<accession>A0A1I6QQG8</accession>
<name>A0A1I6QQG8_9RHOB</name>
<evidence type="ECO:0000259" key="2">
    <source>
        <dbReference type="PROSITE" id="PS51819"/>
    </source>
</evidence>
<dbReference type="GO" id="GO:0046491">
    <property type="term" value="P:L-methylmalonyl-CoA metabolic process"/>
    <property type="evidence" value="ECO:0007669"/>
    <property type="project" value="TreeGrafter"/>
</dbReference>
<dbReference type="STRING" id="311180.SAMN04488050_102234"/>
<dbReference type="AlphaFoldDB" id="A0A1I6QQG8"/>
<reference evidence="4" key="1">
    <citation type="submission" date="2016-10" db="EMBL/GenBank/DDBJ databases">
        <authorList>
            <person name="Varghese N."/>
            <person name="Submissions S."/>
        </authorList>
    </citation>
    <scope>NUCLEOTIDE SEQUENCE [LARGE SCALE GENOMIC DNA]</scope>
    <source>
        <strain evidence="4">DSM 26894</strain>
    </source>
</reference>
<keyword evidence="1" id="KW-0479">Metal-binding</keyword>